<accession>A0A5M9WLV3</accession>
<evidence type="ECO:0000313" key="2">
    <source>
        <dbReference type="Proteomes" id="UP000323664"/>
    </source>
</evidence>
<dbReference type="EMBL" id="RIAS01000001">
    <property type="protein sequence ID" value="KAA8782546.1"/>
    <property type="molecule type" value="Genomic_DNA"/>
</dbReference>
<organism evidence="1 2">
    <name type="scientific">Paenibacillus amylolyticus</name>
    <dbReference type="NCBI Taxonomy" id="1451"/>
    <lineage>
        <taxon>Bacteria</taxon>
        <taxon>Bacillati</taxon>
        <taxon>Bacillota</taxon>
        <taxon>Bacilli</taxon>
        <taxon>Bacillales</taxon>
        <taxon>Paenibacillaceae</taxon>
        <taxon>Paenibacillus</taxon>
    </lineage>
</organism>
<proteinExistence type="predicted"/>
<dbReference type="Proteomes" id="UP000323664">
    <property type="component" value="Unassembled WGS sequence"/>
</dbReference>
<protein>
    <submittedName>
        <fullName evidence="1">Uncharacterized protein</fullName>
    </submittedName>
</protein>
<dbReference type="OrthoDB" id="2895230at2"/>
<dbReference type="AlphaFoldDB" id="A0A5M9WLV3"/>
<sequence>MIITHTVIKNEDADKHLTAEEKVQLLRLLNKVRSGRTSEGKQAVNTYLIVNTDESYASDVVQILKENGHWEAAPDPNQTEFIHDGDILVLPDTGARA</sequence>
<name>A0A5M9WLV3_PAEAM</name>
<evidence type="ECO:0000313" key="1">
    <source>
        <dbReference type="EMBL" id="KAA8782546.1"/>
    </source>
</evidence>
<reference evidence="1 2" key="1">
    <citation type="journal article" date="2019" name="J. Ind. Microbiol. Biotechnol.">
        <title>Paenibacillus amylolyticus 27C64 has a diverse set of carbohydrate-active enzymes and complete pectin deconstruction system.</title>
        <authorList>
            <person name="Keggi C."/>
            <person name="Doran-Peterson J."/>
        </authorList>
    </citation>
    <scope>NUCLEOTIDE SEQUENCE [LARGE SCALE GENOMIC DNA]</scope>
    <source>
        <strain evidence="1 2">27C64</strain>
    </source>
</reference>
<comment type="caution">
    <text evidence="1">The sequence shown here is derived from an EMBL/GenBank/DDBJ whole genome shotgun (WGS) entry which is preliminary data.</text>
</comment>
<gene>
    <name evidence="1" type="ORF">EC604_01620</name>
</gene>
<dbReference type="RefSeq" id="WP_123062458.1">
    <property type="nucleotide sequence ID" value="NZ_RIAS01000001.1"/>
</dbReference>